<evidence type="ECO:0000256" key="2">
    <source>
        <dbReference type="ARBA" id="ARBA00023242"/>
    </source>
</evidence>
<proteinExistence type="predicted"/>
<dbReference type="PANTHER" id="PTHR37534">
    <property type="entry name" value="TRANSCRIPTIONAL ACTIVATOR PROTEIN UGA3"/>
    <property type="match status" value="1"/>
</dbReference>
<feature type="region of interest" description="Disordered" evidence="3">
    <location>
        <begin position="17"/>
        <end position="54"/>
    </location>
</feature>
<sequence>MSTSPELSMDPFLALFAGDPTTNSTTTTTTTIADLTPSTASASPPEPGGQRSRSGCFTCRRRKVKCDESRPICEKCQIGQRECTWPPDDPVQRRKNRPRKPRTHTVSEPPKRRFKLPFHAPETFVSSLQTSIVSVKGKEREVELIPDSLRAEMMMDPSFLQPYFPSVDERLVIRHYLSRTVHIILAFEAPHNPWNPWLTVHAPLAFTHLPGVSPAADALRTAMLAVGAVHLRYVSNPDDQEGAWRITRATRPRVLELVRCALEGPDGTPKSIDKTEVELVLAALLSCIIASSLAADEAWHSLITQVLSLISRMGGAQALLVDSPRDHLSPSRFVFEQLAIRDVFGCMTTELAPSILRDAFTPWFFEAESWSTNENEWESIERMFGMSRGMVDLIARACTLVSRVREKGYLLTEHHSAEPHVSSLLLRLPPRATARLPQNGSMAEIQSGGTLTTATTPGGTVTLTNAPTATLTEKQELEEQANGLLAELKVWDNACNFTPFHPRTQYGNIAYRHATKIRLHRVVFGVSSTDPRIVSASRAIIELAKEMLAMYGRIVWLTWPLVIAGFHIPKGDPMRQSAVELLSEFGPHACFDNRAASHMMETFWRYHDNDPEDLTPWEVAQRMNSRPFLD</sequence>
<dbReference type="GO" id="GO:0000981">
    <property type="term" value="F:DNA-binding transcription factor activity, RNA polymerase II-specific"/>
    <property type="evidence" value="ECO:0007669"/>
    <property type="project" value="InterPro"/>
</dbReference>
<dbReference type="GeneID" id="28983336"/>
<name>A0A0J0XQV5_9TREE</name>
<feature type="compositionally biased region" description="Low complexity" evidence="3">
    <location>
        <begin position="19"/>
        <end position="43"/>
    </location>
</feature>
<dbReference type="RefSeq" id="XP_018279977.1">
    <property type="nucleotide sequence ID" value="XM_018422733.1"/>
</dbReference>
<comment type="subcellular location">
    <subcellularLocation>
        <location evidence="1">Nucleus</location>
    </subcellularLocation>
</comment>
<dbReference type="Gene3D" id="4.10.240.10">
    <property type="entry name" value="Zn(2)-C6 fungal-type DNA-binding domain"/>
    <property type="match status" value="1"/>
</dbReference>
<feature type="region of interest" description="Disordered" evidence="3">
    <location>
        <begin position="84"/>
        <end position="110"/>
    </location>
</feature>
<dbReference type="EMBL" id="KQ087194">
    <property type="protein sequence ID" value="KLT43486.1"/>
    <property type="molecule type" value="Genomic_DNA"/>
</dbReference>
<dbReference type="Proteomes" id="UP000053611">
    <property type="component" value="Unassembled WGS sequence"/>
</dbReference>
<dbReference type="PROSITE" id="PS50048">
    <property type="entry name" value="ZN2_CY6_FUNGAL_2"/>
    <property type="match status" value="1"/>
</dbReference>
<dbReference type="InterPro" id="IPR021858">
    <property type="entry name" value="Fun_TF"/>
</dbReference>
<dbReference type="AlphaFoldDB" id="A0A0J0XQV5"/>
<keyword evidence="2" id="KW-0539">Nucleus</keyword>
<gene>
    <name evidence="5" type="ORF">CC85DRAFT_284406</name>
</gene>
<dbReference type="OrthoDB" id="5419315at2759"/>
<dbReference type="GO" id="GO:0008270">
    <property type="term" value="F:zinc ion binding"/>
    <property type="evidence" value="ECO:0007669"/>
    <property type="project" value="InterPro"/>
</dbReference>
<evidence type="ECO:0000313" key="6">
    <source>
        <dbReference type="Proteomes" id="UP000053611"/>
    </source>
</evidence>
<dbReference type="STRING" id="879819.A0A0J0XQV5"/>
<dbReference type="SUPFAM" id="SSF57701">
    <property type="entry name" value="Zn2/Cys6 DNA-binding domain"/>
    <property type="match status" value="1"/>
</dbReference>
<dbReference type="SMART" id="SM00066">
    <property type="entry name" value="GAL4"/>
    <property type="match status" value="1"/>
</dbReference>
<reference evidence="5 6" key="1">
    <citation type="submission" date="2015-03" db="EMBL/GenBank/DDBJ databases">
        <title>Genomics and transcriptomics of the oil-accumulating basidiomycete yeast T. oleaginosus allow insights into substrate utilization and the diverse evolutionary trajectories of mating systems in fungi.</title>
        <authorList>
            <consortium name="DOE Joint Genome Institute"/>
            <person name="Kourist R."/>
            <person name="Kracht O."/>
            <person name="Bracharz F."/>
            <person name="Lipzen A."/>
            <person name="Nolan M."/>
            <person name="Ohm R."/>
            <person name="Grigoriev I."/>
            <person name="Sun S."/>
            <person name="Heitman J."/>
            <person name="Bruck T."/>
            <person name="Nowrousian M."/>
        </authorList>
    </citation>
    <scope>NUCLEOTIDE SEQUENCE [LARGE SCALE GENOMIC DNA]</scope>
    <source>
        <strain evidence="5 6">IBC0246</strain>
    </source>
</reference>
<dbReference type="Pfam" id="PF11951">
    <property type="entry name" value="Fungal_trans_2"/>
    <property type="match status" value="1"/>
</dbReference>
<evidence type="ECO:0000256" key="3">
    <source>
        <dbReference type="SAM" id="MobiDB-lite"/>
    </source>
</evidence>
<dbReference type="Pfam" id="PF00172">
    <property type="entry name" value="Zn_clus"/>
    <property type="match status" value="1"/>
</dbReference>
<feature type="domain" description="Zn(2)-C6 fungal-type" evidence="4">
    <location>
        <begin position="55"/>
        <end position="85"/>
    </location>
</feature>
<dbReference type="PROSITE" id="PS00463">
    <property type="entry name" value="ZN2_CY6_FUNGAL_1"/>
    <property type="match status" value="1"/>
</dbReference>
<keyword evidence="6" id="KW-1185">Reference proteome</keyword>
<organism evidence="5 6">
    <name type="scientific">Cutaneotrichosporon oleaginosum</name>
    <dbReference type="NCBI Taxonomy" id="879819"/>
    <lineage>
        <taxon>Eukaryota</taxon>
        <taxon>Fungi</taxon>
        <taxon>Dikarya</taxon>
        <taxon>Basidiomycota</taxon>
        <taxon>Agaricomycotina</taxon>
        <taxon>Tremellomycetes</taxon>
        <taxon>Trichosporonales</taxon>
        <taxon>Trichosporonaceae</taxon>
        <taxon>Cutaneotrichosporon</taxon>
    </lineage>
</organism>
<evidence type="ECO:0000256" key="1">
    <source>
        <dbReference type="ARBA" id="ARBA00004123"/>
    </source>
</evidence>
<dbReference type="GO" id="GO:0005634">
    <property type="term" value="C:nucleus"/>
    <property type="evidence" value="ECO:0007669"/>
    <property type="project" value="UniProtKB-SubCell"/>
</dbReference>
<dbReference type="PANTHER" id="PTHR37534:SF20">
    <property type="entry name" value="PRO1A C6 ZINK-FINGER PROTEIN"/>
    <property type="match status" value="1"/>
</dbReference>
<accession>A0A0J0XQV5</accession>
<dbReference type="InterPro" id="IPR036864">
    <property type="entry name" value="Zn2-C6_fun-type_DNA-bd_sf"/>
</dbReference>
<feature type="compositionally biased region" description="Basic residues" evidence="3">
    <location>
        <begin position="93"/>
        <end position="103"/>
    </location>
</feature>
<protein>
    <recommendedName>
        <fullName evidence="4">Zn(2)-C6 fungal-type domain-containing protein</fullName>
    </recommendedName>
</protein>
<dbReference type="InterPro" id="IPR001138">
    <property type="entry name" value="Zn2Cys6_DnaBD"/>
</dbReference>
<evidence type="ECO:0000259" key="4">
    <source>
        <dbReference type="PROSITE" id="PS50048"/>
    </source>
</evidence>
<dbReference type="CDD" id="cd00067">
    <property type="entry name" value="GAL4"/>
    <property type="match status" value="1"/>
</dbReference>
<evidence type="ECO:0000313" key="5">
    <source>
        <dbReference type="EMBL" id="KLT43486.1"/>
    </source>
</evidence>